<organism evidence="3">
    <name type="scientific">uncultured Caudovirales phage</name>
    <dbReference type="NCBI Taxonomy" id="2100421"/>
    <lineage>
        <taxon>Viruses</taxon>
        <taxon>Duplodnaviria</taxon>
        <taxon>Heunggongvirae</taxon>
        <taxon>Uroviricota</taxon>
        <taxon>Caudoviricetes</taxon>
        <taxon>Peduoviridae</taxon>
        <taxon>Maltschvirus</taxon>
        <taxon>Maltschvirus maltsch</taxon>
    </lineage>
</organism>
<dbReference type="Gene3D" id="3.40.50.150">
    <property type="entry name" value="Vaccinia Virus protein VP39"/>
    <property type="match status" value="1"/>
</dbReference>
<dbReference type="GO" id="GO:0032259">
    <property type="term" value="P:methylation"/>
    <property type="evidence" value="ECO:0007669"/>
    <property type="project" value="UniProtKB-KW"/>
</dbReference>
<evidence type="ECO:0000313" key="3">
    <source>
        <dbReference type="EMBL" id="CAB4184312.1"/>
    </source>
</evidence>
<keyword evidence="2 3" id="KW-0808">Transferase</keyword>
<reference evidence="3" key="1">
    <citation type="submission" date="2020-05" db="EMBL/GenBank/DDBJ databases">
        <authorList>
            <person name="Chiriac C."/>
            <person name="Salcher M."/>
            <person name="Ghai R."/>
            <person name="Kavagutti S V."/>
        </authorList>
    </citation>
    <scope>NUCLEOTIDE SEQUENCE</scope>
</reference>
<dbReference type="InterPro" id="IPR001525">
    <property type="entry name" value="C5_MeTfrase"/>
</dbReference>
<sequence>MNKLRVLDLFSGIGGFSLGLDRTGGFETVAFCEI</sequence>
<keyword evidence="1 3" id="KW-0489">Methyltransferase</keyword>
<gene>
    <name evidence="3" type="ORF">UFOVP1096_60</name>
</gene>
<protein>
    <submittedName>
        <fullName evidence="3">S-adenosyl-L-methionine-dependent methyltransferase</fullName>
    </submittedName>
</protein>
<dbReference type="Pfam" id="PF00145">
    <property type="entry name" value="DNA_methylase"/>
    <property type="match status" value="1"/>
</dbReference>
<accession>A0A6J5QKQ9</accession>
<dbReference type="InterPro" id="IPR029063">
    <property type="entry name" value="SAM-dependent_MTases_sf"/>
</dbReference>
<proteinExistence type="predicted"/>
<dbReference type="EMBL" id="LR797060">
    <property type="protein sequence ID" value="CAB4184312.1"/>
    <property type="molecule type" value="Genomic_DNA"/>
</dbReference>
<evidence type="ECO:0000256" key="2">
    <source>
        <dbReference type="ARBA" id="ARBA00022679"/>
    </source>
</evidence>
<name>A0A6J5QKQ9_9CAUD</name>
<dbReference type="GO" id="GO:0008168">
    <property type="term" value="F:methyltransferase activity"/>
    <property type="evidence" value="ECO:0007669"/>
    <property type="project" value="UniProtKB-KW"/>
</dbReference>
<evidence type="ECO:0000256" key="1">
    <source>
        <dbReference type="ARBA" id="ARBA00022603"/>
    </source>
</evidence>
<feature type="non-terminal residue" evidence="3">
    <location>
        <position position="34"/>
    </location>
</feature>
<dbReference type="SUPFAM" id="SSF53335">
    <property type="entry name" value="S-adenosyl-L-methionine-dependent methyltransferases"/>
    <property type="match status" value="1"/>
</dbReference>